<dbReference type="OrthoDB" id="3853096at2"/>
<keyword evidence="5" id="KW-0717">Septation</keyword>
<reference evidence="8 9" key="1">
    <citation type="submission" date="2018-03" db="EMBL/GenBank/DDBJ databases">
        <title>Novel Streptomyces sp. from soil.</title>
        <authorList>
            <person name="Tan G.Y.A."/>
            <person name="Lee Z.Y."/>
        </authorList>
    </citation>
    <scope>NUCLEOTIDE SEQUENCE [LARGE SCALE GENOMIC DNA]</scope>
    <source>
        <strain evidence="8 9">ST5x</strain>
    </source>
</reference>
<keyword evidence="9" id="KW-1185">Reference proteome</keyword>
<dbReference type="Gene3D" id="2.30.31.20">
    <property type="entry name" value="Sporulation-specific cell division protein SsgB"/>
    <property type="match status" value="1"/>
</dbReference>
<dbReference type="InterPro" id="IPR038658">
    <property type="entry name" value="SsgB_sf"/>
</dbReference>
<dbReference type="GO" id="GO:0030435">
    <property type="term" value="P:sporulation resulting in formation of a cellular spore"/>
    <property type="evidence" value="ECO:0007669"/>
    <property type="project" value="UniProtKB-KW"/>
</dbReference>
<dbReference type="RefSeq" id="WP_105866946.1">
    <property type="nucleotide sequence ID" value="NZ_PVLV01000016.1"/>
</dbReference>
<evidence type="ECO:0000256" key="3">
    <source>
        <dbReference type="ARBA" id="ARBA00022618"/>
    </source>
</evidence>
<keyword evidence="4" id="KW-0749">Sporulation</keyword>
<evidence type="ECO:0000256" key="2">
    <source>
        <dbReference type="ARBA" id="ARBA00009323"/>
    </source>
</evidence>
<accession>A0A2S9Q2Y1</accession>
<comment type="caution">
    <text evidence="8">The sequence shown here is derived from an EMBL/GenBank/DDBJ whole genome shotgun (WGS) entry which is preliminary data.</text>
</comment>
<feature type="region of interest" description="Disordered" evidence="7">
    <location>
        <begin position="122"/>
        <end position="154"/>
    </location>
</feature>
<keyword evidence="6" id="KW-0131">Cell cycle</keyword>
<dbReference type="Proteomes" id="UP000239322">
    <property type="component" value="Unassembled WGS sequence"/>
</dbReference>
<evidence type="ECO:0000256" key="4">
    <source>
        <dbReference type="ARBA" id="ARBA00022969"/>
    </source>
</evidence>
<sequence length="154" mass="15877">MHPVEEGPADEGHVVHTKALIVTEGPLSRPVPVALRFNPADDPPELRFCFPGGTEWPVPRALVEKGLRAPARGGDVGIWPCGRVQVIVEFHSPDAEAVAVVQFDSSALLRCVRRSYAAGTAAPRASTSAAPTAATPTAAASTAAAPATRPSVAG</sequence>
<gene>
    <name evidence="8" type="ORF">C6N75_01180</name>
</gene>
<comment type="similarity">
    <text evidence="2">Belongs to the SsgA family.</text>
</comment>
<evidence type="ECO:0000256" key="7">
    <source>
        <dbReference type="SAM" id="MobiDB-lite"/>
    </source>
</evidence>
<name>A0A2S9Q2Y1_9ACTN</name>
<proteinExistence type="inferred from homology"/>
<organism evidence="8 9">
    <name type="scientific">Streptomyces solincola</name>
    <dbReference type="NCBI Taxonomy" id="2100817"/>
    <lineage>
        <taxon>Bacteria</taxon>
        <taxon>Bacillati</taxon>
        <taxon>Actinomycetota</taxon>
        <taxon>Actinomycetes</taxon>
        <taxon>Kitasatosporales</taxon>
        <taxon>Streptomycetaceae</taxon>
        <taxon>Streptomyces</taxon>
    </lineage>
</organism>
<dbReference type="AlphaFoldDB" id="A0A2S9Q2Y1"/>
<evidence type="ECO:0000313" key="8">
    <source>
        <dbReference type="EMBL" id="PRH80967.1"/>
    </source>
</evidence>
<dbReference type="InterPro" id="IPR006776">
    <property type="entry name" value="SsgB"/>
</dbReference>
<dbReference type="Pfam" id="PF04686">
    <property type="entry name" value="SsgA"/>
    <property type="match status" value="1"/>
</dbReference>
<evidence type="ECO:0000313" key="9">
    <source>
        <dbReference type="Proteomes" id="UP000239322"/>
    </source>
</evidence>
<comment type="subcellular location">
    <subcellularLocation>
        <location evidence="1">Cell septum</location>
    </subcellularLocation>
</comment>
<dbReference type="GO" id="GO:0030428">
    <property type="term" value="C:cell septum"/>
    <property type="evidence" value="ECO:0007669"/>
    <property type="project" value="UniProtKB-SubCell"/>
</dbReference>
<evidence type="ECO:0000256" key="6">
    <source>
        <dbReference type="ARBA" id="ARBA00023306"/>
    </source>
</evidence>
<evidence type="ECO:0000256" key="5">
    <source>
        <dbReference type="ARBA" id="ARBA00023210"/>
    </source>
</evidence>
<evidence type="ECO:0000256" key="1">
    <source>
        <dbReference type="ARBA" id="ARBA00004431"/>
    </source>
</evidence>
<dbReference type="EMBL" id="PVLV01000016">
    <property type="protein sequence ID" value="PRH80967.1"/>
    <property type="molecule type" value="Genomic_DNA"/>
</dbReference>
<keyword evidence="3 8" id="KW-0132">Cell division</keyword>
<dbReference type="GO" id="GO:0000917">
    <property type="term" value="P:division septum assembly"/>
    <property type="evidence" value="ECO:0007669"/>
    <property type="project" value="UniProtKB-KW"/>
</dbReference>
<protein>
    <submittedName>
        <fullName evidence="8">SsgA family sporulation/cell division regulator</fullName>
    </submittedName>
</protein>